<organism evidence="7 8">
    <name type="scientific">Thermogymnomonas acidicola</name>
    <dbReference type="NCBI Taxonomy" id="399579"/>
    <lineage>
        <taxon>Archaea</taxon>
        <taxon>Methanobacteriati</taxon>
        <taxon>Thermoplasmatota</taxon>
        <taxon>Thermoplasmata</taxon>
        <taxon>Thermoplasmatales</taxon>
        <taxon>Thermogymnomonas</taxon>
    </lineage>
</organism>
<dbReference type="InterPro" id="IPR015424">
    <property type="entry name" value="PyrdxlP-dep_Trfase"/>
</dbReference>
<comment type="caution">
    <text evidence="7">The sequence shown here is derived from an EMBL/GenBank/DDBJ whole genome shotgun (WGS) entry which is preliminary data.</text>
</comment>
<dbReference type="GO" id="GO:0019265">
    <property type="term" value="P:glycine biosynthetic process, by transamination of glyoxylate"/>
    <property type="evidence" value="ECO:0007669"/>
    <property type="project" value="TreeGrafter"/>
</dbReference>
<dbReference type="AlphaFoldDB" id="A0AA37F8U6"/>
<evidence type="ECO:0000313" key="8">
    <source>
        <dbReference type="Proteomes" id="UP000632195"/>
    </source>
</evidence>
<evidence type="ECO:0000256" key="4">
    <source>
        <dbReference type="ARBA" id="ARBA00022679"/>
    </source>
</evidence>
<dbReference type="Pfam" id="PF00266">
    <property type="entry name" value="Aminotran_5"/>
    <property type="match status" value="1"/>
</dbReference>
<sequence length="361" mass="39510">MARRTLMHVGPSVGNLDVQISSVVPDVGFASPEFVGWMANALEGARYVMGVSRNYSSFVLPYSGTGAMESVTSLLRKGERVLVASNGVFGDRWEGILSRYPVRYKFLRSEPGKAVSVQEIDRELQNGYDVFITTHVETSTGVRMPIEEVSKVVRDRVSLIVVDGVASVGGEAVSAEDWKVDVFFTASQKAVGAQPGTSLMVCSGRAMERLGGESMAPFYLDLRNWKPIMDGMETGIGGYFATPPVGAVASLSRAMDLIRNEGMKERVRRHERVASIIREGVEEMGLRVLAEEGLRSNTVTAVLLDREGAGEIVKRSMELGIEFATGPHPALRDRYFRIGHMGWVQEKDAFAALSVLRRVVS</sequence>
<dbReference type="PANTHER" id="PTHR21152">
    <property type="entry name" value="AMINOTRANSFERASE CLASS V"/>
    <property type="match status" value="1"/>
</dbReference>
<dbReference type="RefSeq" id="WP_188679736.1">
    <property type="nucleotide sequence ID" value="NZ_BMNY01000001.1"/>
</dbReference>
<comment type="cofactor">
    <cofactor evidence="1">
        <name>pyridoxal 5'-phosphate</name>
        <dbReference type="ChEBI" id="CHEBI:597326"/>
    </cofactor>
</comment>
<dbReference type="InterPro" id="IPR015421">
    <property type="entry name" value="PyrdxlP-dep_Trfase_major"/>
</dbReference>
<evidence type="ECO:0000256" key="1">
    <source>
        <dbReference type="ARBA" id="ARBA00001933"/>
    </source>
</evidence>
<evidence type="ECO:0000256" key="5">
    <source>
        <dbReference type="ARBA" id="ARBA00022898"/>
    </source>
</evidence>
<dbReference type="Gene3D" id="3.90.1150.10">
    <property type="entry name" value="Aspartate Aminotransferase, domain 1"/>
    <property type="match status" value="1"/>
</dbReference>
<keyword evidence="4" id="KW-0808">Transferase</keyword>
<keyword evidence="3 7" id="KW-0032">Aminotransferase</keyword>
<reference evidence="7" key="1">
    <citation type="journal article" date="2014" name="Int. J. Syst. Evol. Microbiol.">
        <title>Complete genome sequence of Corynebacterium casei LMG S-19264T (=DSM 44701T), isolated from a smear-ripened cheese.</title>
        <authorList>
            <consortium name="US DOE Joint Genome Institute (JGI-PGF)"/>
            <person name="Walter F."/>
            <person name="Albersmeier A."/>
            <person name="Kalinowski J."/>
            <person name="Ruckert C."/>
        </authorList>
    </citation>
    <scope>NUCLEOTIDE SEQUENCE</scope>
    <source>
        <strain evidence="7">JCM 13583</strain>
    </source>
</reference>
<feature type="domain" description="Aminotransferase class V" evidence="6">
    <location>
        <begin position="70"/>
        <end position="330"/>
    </location>
</feature>
<dbReference type="GO" id="GO:0004760">
    <property type="term" value="F:L-serine-pyruvate transaminase activity"/>
    <property type="evidence" value="ECO:0007669"/>
    <property type="project" value="TreeGrafter"/>
</dbReference>
<name>A0AA37F8U6_9ARCH</name>
<dbReference type="GO" id="GO:0008453">
    <property type="term" value="F:alanine-glyoxylate transaminase activity"/>
    <property type="evidence" value="ECO:0007669"/>
    <property type="project" value="TreeGrafter"/>
</dbReference>
<gene>
    <name evidence="7" type="ORF">GCM10007108_03140</name>
</gene>
<evidence type="ECO:0000256" key="3">
    <source>
        <dbReference type="ARBA" id="ARBA00022576"/>
    </source>
</evidence>
<dbReference type="InterPro" id="IPR024169">
    <property type="entry name" value="SP_NH2Trfase/AEP_transaminase"/>
</dbReference>
<dbReference type="InterPro" id="IPR000192">
    <property type="entry name" value="Aminotrans_V_dom"/>
</dbReference>
<dbReference type="SUPFAM" id="SSF53383">
    <property type="entry name" value="PLP-dependent transferases"/>
    <property type="match status" value="1"/>
</dbReference>
<keyword evidence="8" id="KW-1185">Reference proteome</keyword>
<evidence type="ECO:0000313" key="7">
    <source>
        <dbReference type="EMBL" id="GGM68415.1"/>
    </source>
</evidence>
<keyword evidence="5" id="KW-0663">Pyridoxal phosphate</keyword>
<dbReference type="PANTHER" id="PTHR21152:SF24">
    <property type="entry name" value="ALANINE--GLYOXYLATE AMINOTRANSFERASE 1"/>
    <property type="match status" value="1"/>
</dbReference>
<protein>
    <submittedName>
        <fullName evidence="7">Aminotransferase class V-fold PLP-dependent enzyme</fullName>
    </submittedName>
</protein>
<evidence type="ECO:0000259" key="6">
    <source>
        <dbReference type="Pfam" id="PF00266"/>
    </source>
</evidence>
<dbReference type="InterPro" id="IPR015422">
    <property type="entry name" value="PyrdxlP-dep_Trfase_small"/>
</dbReference>
<accession>A0AA37F8U6</accession>
<comment type="similarity">
    <text evidence="2">Belongs to the class-V pyridoxal-phosphate-dependent aminotransferase family.</text>
</comment>
<reference evidence="7" key="2">
    <citation type="submission" date="2022-09" db="EMBL/GenBank/DDBJ databases">
        <authorList>
            <person name="Sun Q."/>
            <person name="Ohkuma M."/>
        </authorList>
    </citation>
    <scope>NUCLEOTIDE SEQUENCE</scope>
    <source>
        <strain evidence="7">JCM 13583</strain>
    </source>
</reference>
<evidence type="ECO:0000256" key="2">
    <source>
        <dbReference type="ARBA" id="ARBA00009236"/>
    </source>
</evidence>
<dbReference type="PIRSF" id="PIRSF000524">
    <property type="entry name" value="SPT"/>
    <property type="match status" value="1"/>
</dbReference>
<dbReference type="Proteomes" id="UP000632195">
    <property type="component" value="Unassembled WGS sequence"/>
</dbReference>
<proteinExistence type="inferred from homology"/>
<dbReference type="Gene3D" id="3.40.640.10">
    <property type="entry name" value="Type I PLP-dependent aspartate aminotransferase-like (Major domain)"/>
    <property type="match status" value="1"/>
</dbReference>
<dbReference type="EMBL" id="BMNY01000001">
    <property type="protein sequence ID" value="GGM68415.1"/>
    <property type="molecule type" value="Genomic_DNA"/>
</dbReference>